<gene>
    <name evidence="2" type="ORF">ACEU0G_001879</name>
</gene>
<dbReference type="Pfam" id="PF26002">
    <property type="entry name" value="Beta-barrel_AprE"/>
    <property type="match status" value="1"/>
</dbReference>
<dbReference type="EMBL" id="JBHGCJ010000022">
    <property type="protein sequence ID" value="MFG6111542.1"/>
    <property type="molecule type" value="Genomic_DNA"/>
</dbReference>
<dbReference type="PRINTS" id="PR01490">
    <property type="entry name" value="RTXTOXIND"/>
</dbReference>
<dbReference type="Gene3D" id="2.40.30.170">
    <property type="match status" value="1"/>
</dbReference>
<dbReference type="Gene3D" id="2.40.50.100">
    <property type="match status" value="1"/>
</dbReference>
<feature type="domain" description="AprE-like beta-barrel" evidence="1">
    <location>
        <begin position="158"/>
        <end position="248"/>
    </location>
</feature>
<proteinExistence type="predicted"/>
<reference evidence="2 3" key="1">
    <citation type="submission" date="2024-09" db="EMBL/GenBank/DDBJ databases">
        <authorList>
            <consortium name="All-Russian atlas of soil microorganisms"/>
            <consortium name="as a basis for the search for new antimicrobial producers and enzymes with unique properties"/>
            <person name="Sokolova E.A."/>
            <person name="Voronina E.N."/>
        </authorList>
    </citation>
    <scope>NUCLEOTIDE SEQUENCE [LARGE SCALE GENOMIC DNA]</scope>
    <source>
        <strain evidence="2 3">AF-22b-331.1</strain>
    </source>
</reference>
<dbReference type="InterPro" id="IPR058982">
    <property type="entry name" value="Beta-barrel_AprE"/>
</dbReference>
<name>A0ABW7D2V3_9GAMM</name>
<evidence type="ECO:0000313" key="3">
    <source>
        <dbReference type="Proteomes" id="UP001605261"/>
    </source>
</evidence>
<dbReference type="RefSeq" id="WP_394164768.1">
    <property type="nucleotide sequence ID" value="NZ_JBHGCJ010000022.1"/>
</dbReference>
<evidence type="ECO:0000313" key="2">
    <source>
        <dbReference type="EMBL" id="MFG6111542.1"/>
    </source>
</evidence>
<accession>A0ABW7D2V3</accession>
<comment type="caution">
    <text evidence="2">The sequence shown here is derived from an EMBL/GenBank/DDBJ whole genome shotgun (WGS) entry which is preliminary data.</text>
</comment>
<evidence type="ECO:0000259" key="1">
    <source>
        <dbReference type="Pfam" id="PF26002"/>
    </source>
</evidence>
<organism evidence="2 3">
    <name type="scientific">Stenotrophomonas nematodicola</name>
    <dbReference type="NCBI Taxonomy" id="2656746"/>
    <lineage>
        <taxon>Bacteria</taxon>
        <taxon>Pseudomonadati</taxon>
        <taxon>Pseudomonadota</taxon>
        <taxon>Gammaproteobacteria</taxon>
        <taxon>Lysobacterales</taxon>
        <taxon>Lysobacteraceae</taxon>
        <taxon>Stenotrophomonas</taxon>
    </lineage>
</organism>
<dbReference type="PANTHER" id="PTHR30386">
    <property type="entry name" value="MEMBRANE FUSION SUBUNIT OF EMRAB-TOLC MULTIDRUG EFFLUX PUMP"/>
    <property type="match status" value="1"/>
</dbReference>
<dbReference type="PANTHER" id="PTHR30386:SF28">
    <property type="entry name" value="EXPORTED PROTEIN"/>
    <property type="match status" value="1"/>
</dbReference>
<keyword evidence="3" id="KW-1185">Reference proteome</keyword>
<sequence>MEDQRRALRRELAHIEEEIQSRTEQVRIGREVVRRYHQVADQRYVSLVQVSQQEQAVLDLLIAQQSLQRQSISLRRNLSQLEQTLKELPLQLKAAGASSDRELAVLNQEAVRMEADGEVLLRAPVAGLVAHRFVEVGQAVQPNQPILSILPLGSSLHAQLMVPSAAIGFVKPGDRVLLRYQAYPYQKFGSHEGKVLRVSRSATPLPNSAGANSEPMYRVLVSLHQQSVQAYGHPEALLPGMRLEADVMGERRRLFEWVLEPLYSVTGRTGGG</sequence>
<protein>
    <submittedName>
        <fullName evidence="2">HlyD family secretion protein</fullName>
    </submittedName>
</protein>
<dbReference type="InterPro" id="IPR050739">
    <property type="entry name" value="MFP"/>
</dbReference>
<dbReference type="Proteomes" id="UP001605261">
    <property type="component" value="Unassembled WGS sequence"/>
</dbReference>